<dbReference type="AlphaFoldDB" id="A0A1X2GR92"/>
<feature type="transmembrane region" description="Helical" evidence="2">
    <location>
        <begin position="59"/>
        <end position="80"/>
    </location>
</feature>
<evidence type="ECO:0000313" key="3">
    <source>
        <dbReference type="EMBL" id="ORX59578.1"/>
    </source>
</evidence>
<keyword evidence="2" id="KW-0812">Transmembrane</keyword>
<organism evidence="3 4">
    <name type="scientific">Hesseltinella vesiculosa</name>
    <dbReference type="NCBI Taxonomy" id="101127"/>
    <lineage>
        <taxon>Eukaryota</taxon>
        <taxon>Fungi</taxon>
        <taxon>Fungi incertae sedis</taxon>
        <taxon>Mucoromycota</taxon>
        <taxon>Mucoromycotina</taxon>
        <taxon>Mucoromycetes</taxon>
        <taxon>Mucorales</taxon>
        <taxon>Cunninghamellaceae</taxon>
        <taxon>Hesseltinella</taxon>
    </lineage>
</organism>
<feature type="region of interest" description="Disordered" evidence="1">
    <location>
        <begin position="292"/>
        <end position="329"/>
    </location>
</feature>
<accession>A0A1X2GR92</accession>
<feature type="transmembrane region" description="Helical" evidence="2">
    <location>
        <begin position="216"/>
        <end position="236"/>
    </location>
</feature>
<keyword evidence="2" id="KW-1133">Transmembrane helix</keyword>
<evidence type="ECO:0000313" key="4">
    <source>
        <dbReference type="Proteomes" id="UP000242146"/>
    </source>
</evidence>
<evidence type="ECO:0000256" key="1">
    <source>
        <dbReference type="SAM" id="MobiDB-lite"/>
    </source>
</evidence>
<feature type="transmembrane region" description="Helical" evidence="2">
    <location>
        <begin position="113"/>
        <end position="131"/>
    </location>
</feature>
<reference evidence="3 4" key="1">
    <citation type="submission" date="2016-07" db="EMBL/GenBank/DDBJ databases">
        <title>Pervasive Adenine N6-methylation of Active Genes in Fungi.</title>
        <authorList>
            <consortium name="DOE Joint Genome Institute"/>
            <person name="Mondo S.J."/>
            <person name="Dannebaum R.O."/>
            <person name="Kuo R.C."/>
            <person name="Labutti K."/>
            <person name="Haridas S."/>
            <person name="Kuo A."/>
            <person name="Salamov A."/>
            <person name="Ahrendt S.R."/>
            <person name="Lipzen A."/>
            <person name="Sullivan W."/>
            <person name="Andreopoulos W.B."/>
            <person name="Clum A."/>
            <person name="Lindquist E."/>
            <person name="Daum C."/>
            <person name="Ramamoorthy G.K."/>
            <person name="Gryganskyi A."/>
            <person name="Culley D."/>
            <person name="Magnuson J.K."/>
            <person name="James T.Y."/>
            <person name="O'Malley M.A."/>
            <person name="Stajich J.E."/>
            <person name="Spatafora J.W."/>
            <person name="Visel A."/>
            <person name="Grigoriev I.V."/>
        </authorList>
    </citation>
    <scope>NUCLEOTIDE SEQUENCE [LARGE SCALE GENOMIC DNA]</scope>
    <source>
        <strain evidence="3 4">NRRL 3301</strain>
    </source>
</reference>
<feature type="transmembrane region" description="Helical" evidence="2">
    <location>
        <begin position="248"/>
        <end position="270"/>
    </location>
</feature>
<feature type="transmembrane region" description="Helical" evidence="2">
    <location>
        <begin position="86"/>
        <end position="106"/>
    </location>
</feature>
<dbReference type="EMBL" id="MCGT01000005">
    <property type="protein sequence ID" value="ORX59578.1"/>
    <property type="molecule type" value="Genomic_DNA"/>
</dbReference>
<keyword evidence="4" id="KW-1185">Reference proteome</keyword>
<proteinExistence type="predicted"/>
<feature type="transmembrane region" description="Helical" evidence="2">
    <location>
        <begin position="143"/>
        <end position="160"/>
    </location>
</feature>
<feature type="compositionally biased region" description="Basic and acidic residues" evidence="1">
    <location>
        <begin position="319"/>
        <end position="329"/>
    </location>
</feature>
<protein>
    <submittedName>
        <fullName evidence="3">Uncharacterized protein</fullName>
    </submittedName>
</protein>
<evidence type="ECO:0000256" key="2">
    <source>
        <dbReference type="SAM" id="Phobius"/>
    </source>
</evidence>
<gene>
    <name evidence="3" type="ORF">DM01DRAFT_1333043</name>
</gene>
<comment type="caution">
    <text evidence="3">The sequence shown here is derived from an EMBL/GenBank/DDBJ whole genome shotgun (WGS) entry which is preliminary data.</text>
</comment>
<keyword evidence="2" id="KW-0472">Membrane</keyword>
<feature type="compositionally biased region" description="Low complexity" evidence="1">
    <location>
        <begin position="295"/>
        <end position="305"/>
    </location>
</feature>
<sequence length="329" mass="37439">MYLAYKYIKDKTSKKPPANADEALPDESLIANDNNISFTGGPATYDEKKQRRKMVMLQLVHFLATMIVDVGLPLMLYYVLKDHTSQLVALIVSGVPPLVWVIFKFIWYRKVDALGCLFVVCYALSAVLSVISGDARLALLRDSSVTCVVSVMFLFSLLPIRTRWFRLQPLTYLFGNQMVGGALPDVRWTDQTGNAHEQPMFEFFWDHVQIFRRYNYTLTLLWGIILMAEFVAKIIMIESSLTIDQIVLIGNIIIAVVMTVMTIGTTVASISIRKRTRLVMIDWFKANDYTEQFKSAPPTQSTQPTPYDPPTSQPAQSPFRDEFQVNESH</sequence>
<dbReference type="NCBIfam" id="NF041646">
    <property type="entry name" value="VC0807_fam"/>
    <property type="match status" value="1"/>
</dbReference>
<name>A0A1X2GR92_9FUNG</name>
<dbReference type="Proteomes" id="UP000242146">
    <property type="component" value="Unassembled WGS sequence"/>
</dbReference>
<dbReference type="OrthoDB" id="10043543at2759"/>